<comment type="catalytic activity">
    <reaction evidence="9">
        <text>(1S,2R)-1-C-(indol-3-yl)glycerol 3-phosphate + L-serine = D-glyceraldehyde 3-phosphate + L-tryptophan + H2O</text>
        <dbReference type="Rhea" id="RHEA:10532"/>
        <dbReference type="ChEBI" id="CHEBI:15377"/>
        <dbReference type="ChEBI" id="CHEBI:33384"/>
        <dbReference type="ChEBI" id="CHEBI:57912"/>
        <dbReference type="ChEBI" id="CHEBI:58866"/>
        <dbReference type="ChEBI" id="CHEBI:59776"/>
        <dbReference type="EC" id="4.2.1.20"/>
    </reaction>
</comment>
<accession>A0A2G9GCI8</accession>
<dbReference type="SUPFAM" id="SSF53686">
    <property type="entry name" value="Tryptophan synthase beta subunit-like PLP-dependent enzymes"/>
    <property type="match status" value="1"/>
</dbReference>
<dbReference type="EMBL" id="NKXS01005681">
    <property type="protein sequence ID" value="PIN03001.1"/>
    <property type="molecule type" value="Genomic_DNA"/>
</dbReference>
<evidence type="ECO:0000313" key="12">
    <source>
        <dbReference type="Proteomes" id="UP000231279"/>
    </source>
</evidence>
<keyword evidence="12" id="KW-1185">Reference proteome</keyword>
<evidence type="ECO:0000256" key="1">
    <source>
        <dbReference type="ARBA" id="ARBA00001933"/>
    </source>
</evidence>
<dbReference type="Pfam" id="PF00291">
    <property type="entry name" value="PALP"/>
    <property type="match status" value="1"/>
</dbReference>
<gene>
    <name evidence="11" type="ORF">CDL12_24474</name>
</gene>
<name>A0A2G9GCI8_9LAMI</name>
<dbReference type="InterPro" id="IPR001926">
    <property type="entry name" value="TrpB-like_PALP"/>
</dbReference>
<dbReference type="EC" id="4.2.1.20" evidence="3"/>
<comment type="caution">
    <text evidence="11">The sequence shown here is derived from an EMBL/GenBank/DDBJ whole genome shotgun (WGS) entry which is preliminary data.</text>
</comment>
<evidence type="ECO:0000256" key="2">
    <source>
        <dbReference type="ARBA" id="ARBA00004733"/>
    </source>
</evidence>
<evidence type="ECO:0000256" key="5">
    <source>
        <dbReference type="ARBA" id="ARBA00022822"/>
    </source>
</evidence>
<evidence type="ECO:0000256" key="6">
    <source>
        <dbReference type="ARBA" id="ARBA00022898"/>
    </source>
</evidence>
<dbReference type="PANTHER" id="PTHR48077">
    <property type="entry name" value="TRYPTOPHAN SYNTHASE-RELATED"/>
    <property type="match status" value="1"/>
</dbReference>
<evidence type="ECO:0000313" key="11">
    <source>
        <dbReference type="EMBL" id="PIN03001.1"/>
    </source>
</evidence>
<dbReference type="OrthoDB" id="10050244at2759"/>
<keyword evidence="4" id="KW-0028">Amino-acid biosynthesis</keyword>
<evidence type="ECO:0000256" key="4">
    <source>
        <dbReference type="ARBA" id="ARBA00022605"/>
    </source>
</evidence>
<evidence type="ECO:0000256" key="9">
    <source>
        <dbReference type="ARBA" id="ARBA00049047"/>
    </source>
</evidence>
<comment type="pathway">
    <text evidence="2">Amino-acid biosynthesis; L-tryptophan biosynthesis; L-tryptophan from chorismate: step 5/5.</text>
</comment>
<proteinExistence type="predicted"/>
<evidence type="ECO:0000259" key="10">
    <source>
        <dbReference type="Pfam" id="PF00291"/>
    </source>
</evidence>
<dbReference type="Gene3D" id="3.40.50.1100">
    <property type="match status" value="2"/>
</dbReference>
<dbReference type="PANTHER" id="PTHR48077:SF4">
    <property type="entry name" value="TRYPTOPHAN SYNTHASE"/>
    <property type="match status" value="1"/>
</dbReference>
<keyword evidence="6" id="KW-0663">Pyridoxal phosphate</keyword>
<reference evidence="12" key="1">
    <citation type="journal article" date="2018" name="Gigascience">
        <title>Genome assembly of the Pink Ipe (Handroanthus impetiginosus, Bignoniaceae), a highly valued, ecologically keystone Neotropical timber forest tree.</title>
        <authorList>
            <person name="Silva-Junior O.B."/>
            <person name="Grattapaglia D."/>
            <person name="Novaes E."/>
            <person name="Collevatti R.G."/>
        </authorList>
    </citation>
    <scope>NUCLEOTIDE SEQUENCE [LARGE SCALE GENOMIC DNA]</scope>
    <source>
        <strain evidence="12">cv. UFG-1</strain>
    </source>
</reference>
<sequence length="453" mass="50027">MACSRSFHSSFSFHCENYCSPICKSNLFSHMNCNWPSRVVKDKSSKVVRSRLSTTQDTLTSREINISSRRSDILRLTHESETDDALFSAGKFGRFGGIFVPKTIVCCLKKLDAEFNMARCDPEFQAELAIALRDYVGRETPLYFAQRLTDYYKNCIGEGPEIYVKREDLNNSGAHKINNAIAQAMLAKRMGWKRVVAATGAGQHGVATAAACAKLSLDCTIFMGNVDMERQRAIRSVRVEIPLYVIPIEGTFKDATSEAIRNWVGDLDNGYFLSGTAVGPHPFPSMVREFQSVIGKETRKQAMEKWGGKPDVVVACVGSGSNALGIFHEFVRDEDVRLIGIEAAGTGIDSGKHSATLAKGEIGLSFLKDIERAEFCTVTDKEALDAYTLLCRLEGIFPALEAAHAFAYLGRLCKTLPNGTKFVVNFSGRGYNDADLVFKHLQEQTSDSIIPIF</sequence>
<dbReference type="PROSITE" id="PS00168">
    <property type="entry name" value="TRP_SYNTHASE_BETA"/>
    <property type="match status" value="1"/>
</dbReference>
<organism evidence="11 12">
    <name type="scientific">Handroanthus impetiginosus</name>
    <dbReference type="NCBI Taxonomy" id="429701"/>
    <lineage>
        <taxon>Eukaryota</taxon>
        <taxon>Viridiplantae</taxon>
        <taxon>Streptophyta</taxon>
        <taxon>Embryophyta</taxon>
        <taxon>Tracheophyta</taxon>
        <taxon>Spermatophyta</taxon>
        <taxon>Magnoliopsida</taxon>
        <taxon>eudicotyledons</taxon>
        <taxon>Gunneridae</taxon>
        <taxon>Pentapetalae</taxon>
        <taxon>asterids</taxon>
        <taxon>lamiids</taxon>
        <taxon>Lamiales</taxon>
        <taxon>Bignoniaceae</taxon>
        <taxon>Crescentiina</taxon>
        <taxon>Tabebuia alliance</taxon>
        <taxon>Handroanthus</taxon>
    </lineage>
</organism>
<protein>
    <recommendedName>
        <fullName evidence="3">tryptophan synthase</fullName>
        <ecNumber evidence="3">4.2.1.20</ecNumber>
    </recommendedName>
</protein>
<feature type="domain" description="Tryptophan synthase beta chain-like PALP" evidence="10">
    <location>
        <begin position="137"/>
        <end position="428"/>
    </location>
</feature>
<dbReference type="InterPro" id="IPR036052">
    <property type="entry name" value="TrpB-like_PALP_sf"/>
</dbReference>
<comment type="cofactor">
    <cofactor evidence="1">
        <name>pyridoxal 5'-phosphate</name>
        <dbReference type="ChEBI" id="CHEBI:597326"/>
    </cofactor>
</comment>
<evidence type="ECO:0000256" key="7">
    <source>
        <dbReference type="ARBA" id="ARBA00023141"/>
    </source>
</evidence>
<dbReference type="InterPro" id="IPR006653">
    <property type="entry name" value="Trp_synth_b_CS"/>
</dbReference>
<dbReference type="STRING" id="429701.A0A2G9GCI8"/>
<dbReference type="InterPro" id="IPR023026">
    <property type="entry name" value="Trp_synth_beta/beta-like"/>
</dbReference>
<keyword evidence="7" id="KW-0057">Aromatic amino acid biosynthesis</keyword>
<keyword evidence="5" id="KW-0822">Tryptophan biosynthesis</keyword>
<evidence type="ECO:0000256" key="8">
    <source>
        <dbReference type="ARBA" id="ARBA00023239"/>
    </source>
</evidence>
<dbReference type="Proteomes" id="UP000231279">
    <property type="component" value="Unassembled WGS sequence"/>
</dbReference>
<dbReference type="GO" id="GO:0005737">
    <property type="term" value="C:cytoplasm"/>
    <property type="evidence" value="ECO:0007669"/>
    <property type="project" value="TreeGrafter"/>
</dbReference>
<keyword evidence="8 11" id="KW-0456">Lyase</keyword>
<evidence type="ECO:0000256" key="3">
    <source>
        <dbReference type="ARBA" id="ARBA00012043"/>
    </source>
</evidence>
<dbReference type="AlphaFoldDB" id="A0A2G9GCI8"/>
<dbReference type="GO" id="GO:0004834">
    <property type="term" value="F:tryptophan synthase activity"/>
    <property type="evidence" value="ECO:0007669"/>
    <property type="project" value="UniProtKB-EC"/>
</dbReference>